<evidence type="ECO:0000313" key="2">
    <source>
        <dbReference type="EMBL" id="NSL53690.1"/>
    </source>
</evidence>
<dbReference type="InterPro" id="IPR047525">
    <property type="entry name" value="TfoX-like"/>
</dbReference>
<dbReference type="RefSeq" id="WP_170019894.1">
    <property type="nucleotide sequence ID" value="NZ_JABCSC020000001.1"/>
</dbReference>
<feature type="domain" description="TfoX N-terminal" evidence="1">
    <location>
        <begin position="13"/>
        <end position="105"/>
    </location>
</feature>
<name>A0ABX2IB96_9RHOO</name>
<dbReference type="Pfam" id="PF04993">
    <property type="entry name" value="TfoX_N"/>
    <property type="match status" value="1"/>
</dbReference>
<dbReference type="Proteomes" id="UP000778523">
    <property type="component" value="Unassembled WGS sequence"/>
</dbReference>
<keyword evidence="3" id="KW-1185">Reference proteome</keyword>
<dbReference type="SUPFAM" id="SSF159894">
    <property type="entry name" value="YgaC/TfoX-N like"/>
    <property type="match status" value="1"/>
</dbReference>
<organism evidence="2 3">
    <name type="scientific">Uliginosibacterium aquaticum</name>
    <dbReference type="NCBI Taxonomy" id="2731212"/>
    <lineage>
        <taxon>Bacteria</taxon>
        <taxon>Pseudomonadati</taxon>
        <taxon>Pseudomonadota</taxon>
        <taxon>Betaproteobacteria</taxon>
        <taxon>Rhodocyclales</taxon>
        <taxon>Zoogloeaceae</taxon>
        <taxon>Uliginosibacterium</taxon>
    </lineage>
</organism>
<reference evidence="2 3" key="1">
    <citation type="submission" date="2020-06" db="EMBL/GenBank/DDBJ databases">
        <title>Draft genome of Uliginosibacterium sp. IMCC34675.</title>
        <authorList>
            <person name="Song J."/>
        </authorList>
    </citation>
    <scope>NUCLEOTIDE SEQUENCE [LARGE SCALE GENOMIC DNA]</scope>
    <source>
        <strain evidence="2 3">IMCC34675</strain>
    </source>
</reference>
<dbReference type="Gene3D" id="3.30.1460.30">
    <property type="entry name" value="YgaC/TfoX-N like chaperone"/>
    <property type="match status" value="1"/>
</dbReference>
<gene>
    <name evidence="2" type="ORF">HJ583_001495</name>
</gene>
<protein>
    <submittedName>
        <fullName evidence="2">TfoX/Sxy family protein</fullName>
    </submittedName>
</protein>
<comment type="caution">
    <text evidence="2">The sequence shown here is derived from an EMBL/GenBank/DDBJ whole genome shotgun (WGS) entry which is preliminary data.</text>
</comment>
<dbReference type="PANTHER" id="PTHR36121">
    <property type="entry name" value="PROTEIN SXY"/>
    <property type="match status" value="1"/>
</dbReference>
<dbReference type="PANTHER" id="PTHR36121:SF1">
    <property type="entry name" value="PROTEIN SXY"/>
    <property type="match status" value="1"/>
</dbReference>
<proteinExistence type="predicted"/>
<evidence type="ECO:0000259" key="1">
    <source>
        <dbReference type="Pfam" id="PF04993"/>
    </source>
</evidence>
<evidence type="ECO:0000313" key="3">
    <source>
        <dbReference type="Proteomes" id="UP000778523"/>
    </source>
</evidence>
<sequence>MPISADYLAFICELLAPLGRIRSKRMFGGAGLYCDEHFFAIVIDDQLYLKTDAENRAEFEREALEAFRYEARGKIVQLGYHRAPDEALDSPELMRPWARSALAAALRARKP</sequence>
<dbReference type="EMBL" id="JABCSC020000001">
    <property type="protein sequence ID" value="NSL53690.1"/>
    <property type="molecule type" value="Genomic_DNA"/>
</dbReference>
<dbReference type="InterPro" id="IPR007076">
    <property type="entry name" value="TfoX_N"/>
</dbReference>
<accession>A0ABX2IB96</accession>